<reference evidence="2" key="1">
    <citation type="submission" date="2016-11" db="UniProtKB">
        <authorList>
            <consortium name="WormBaseParasite"/>
        </authorList>
    </citation>
    <scope>IDENTIFICATION</scope>
    <source>
        <strain evidence="2">KR3021</strain>
    </source>
</reference>
<proteinExistence type="predicted"/>
<name>A0AC35U977_9BILA</name>
<sequence length="157" mass="17673">MLRSSSTKSNHSTGSGNAHIHKTGEEMKKGAEKLRRLASRNSIDFSNHDNIRDICQKLILSDSDCRELMKRMNDCFDKGLHPDTAKNAAVKMLPSYVRAVSNGTERGDFLALDLGGTNFRVLLITLDGKENPMHSKIFRVPDSLMKGKHKTQEKRLY</sequence>
<evidence type="ECO:0000313" key="1">
    <source>
        <dbReference type="Proteomes" id="UP000095286"/>
    </source>
</evidence>
<dbReference type="WBParaSite" id="RSKR_0000899800.1">
    <property type="protein sequence ID" value="RSKR_0000899800.1"/>
    <property type="gene ID" value="RSKR_0000899800"/>
</dbReference>
<protein>
    <submittedName>
        <fullName evidence="2">Phosphotransferase</fullName>
    </submittedName>
</protein>
<organism evidence="1 2">
    <name type="scientific">Rhabditophanes sp. KR3021</name>
    <dbReference type="NCBI Taxonomy" id="114890"/>
    <lineage>
        <taxon>Eukaryota</taxon>
        <taxon>Metazoa</taxon>
        <taxon>Ecdysozoa</taxon>
        <taxon>Nematoda</taxon>
        <taxon>Chromadorea</taxon>
        <taxon>Rhabditida</taxon>
        <taxon>Tylenchina</taxon>
        <taxon>Panagrolaimomorpha</taxon>
        <taxon>Strongyloidoidea</taxon>
        <taxon>Alloionematidae</taxon>
        <taxon>Rhabditophanes</taxon>
    </lineage>
</organism>
<dbReference type="Proteomes" id="UP000095286">
    <property type="component" value="Unplaced"/>
</dbReference>
<evidence type="ECO:0000313" key="2">
    <source>
        <dbReference type="WBParaSite" id="RSKR_0000899800.1"/>
    </source>
</evidence>
<accession>A0AC35U977</accession>